<proteinExistence type="predicted"/>
<dbReference type="SUPFAM" id="SSF52821">
    <property type="entry name" value="Rhodanese/Cell cycle control phosphatase"/>
    <property type="match status" value="2"/>
</dbReference>
<dbReference type="Gene3D" id="3.40.250.10">
    <property type="entry name" value="Rhodanese-like domain"/>
    <property type="match status" value="2"/>
</dbReference>
<dbReference type="InterPro" id="IPR036873">
    <property type="entry name" value="Rhodanese-like_dom_sf"/>
</dbReference>
<accession>A0ABP9TRZ2</accession>
<evidence type="ECO:0000313" key="5">
    <source>
        <dbReference type="Proteomes" id="UP001501257"/>
    </source>
</evidence>
<keyword evidence="2" id="KW-0677">Repeat</keyword>
<feature type="domain" description="Rhodanese" evidence="3">
    <location>
        <begin position="21"/>
        <end position="84"/>
    </location>
</feature>
<comment type="caution">
    <text evidence="4">The sequence shown here is derived from an EMBL/GenBank/DDBJ whole genome shotgun (WGS) entry which is preliminary data.</text>
</comment>
<dbReference type="PANTHER" id="PTHR11364:SF27">
    <property type="entry name" value="SULFURTRANSFERASE"/>
    <property type="match status" value="1"/>
</dbReference>
<reference evidence="5" key="1">
    <citation type="journal article" date="2019" name="Int. J. Syst. Evol. Microbiol.">
        <title>The Global Catalogue of Microorganisms (GCM) 10K type strain sequencing project: providing services to taxonomists for standard genome sequencing and annotation.</title>
        <authorList>
            <consortium name="The Broad Institute Genomics Platform"/>
            <consortium name="The Broad Institute Genome Sequencing Center for Infectious Disease"/>
            <person name="Wu L."/>
            <person name="Ma J."/>
        </authorList>
    </citation>
    <scope>NUCLEOTIDE SEQUENCE [LARGE SCALE GENOMIC DNA]</scope>
    <source>
        <strain evidence="5">JCM 18952</strain>
    </source>
</reference>
<keyword evidence="5" id="KW-1185">Reference proteome</keyword>
<dbReference type="SMART" id="SM00450">
    <property type="entry name" value="RHOD"/>
    <property type="match status" value="2"/>
</dbReference>
<evidence type="ECO:0000313" key="4">
    <source>
        <dbReference type="EMBL" id="GAA5228538.1"/>
    </source>
</evidence>
<dbReference type="Proteomes" id="UP001501257">
    <property type="component" value="Unassembled WGS sequence"/>
</dbReference>
<evidence type="ECO:0000256" key="2">
    <source>
        <dbReference type="ARBA" id="ARBA00022737"/>
    </source>
</evidence>
<dbReference type="EMBL" id="BAABLK010000078">
    <property type="protein sequence ID" value="GAA5228538.1"/>
    <property type="molecule type" value="Genomic_DNA"/>
</dbReference>
<dbReference type="Pfam" id="PF00581">
    <property type="entry name" value="Rhodanese"/>
    <property type="match status" value="1"/>
</dbReference>
<keyword evidence="1" id="KW-0808">Transferase</keyword>
<name>A0ABP9TRZ2_9MICC</name>
<dbReference type="PROSITE" id="PS50206">
    <property type="entry name" value="RHODANESE_3"/>
    <property type="match status" value="2"/>
</dbReference>
<dbReference type="PANTHER" id="PTHR11364">
    <property type="entry name" value="THIOSULFATE SULFERTANSFERASE"/>
    <property type="match status" value="1"/>
</dbReference>
<dbReference type="InterPro" id="IPR001763">
    <property type="entry name" value="Rhodanese-like_dom"/>
</dbReference>
<organism evidence="4 5">
    <name type="scientific">Paeniglutamicibacter antarcticus</name>
    <dbReference type="NCBI Taxonomy" id="494023"/>
    <lineage>
        <taxon>Bacteria</taxon>
        <taxon>Bacillati</taxon>
        <taxon>Actinomycetota</taxon>
        <taxon>Actinomycetes</taxon>
        <taxon>Micrococcales</taxon>
        <taxon>Micrococcaceae</taxon>
        <taxon>Paeniglutamicibacter</taxon>
    </lineage>
</organism>
<evidence type="ECO:0000259" key="3">
    <source>
        <dbReference type="PROSITE" id="PS50206"/>
    </source>
</evidence>
<sequence length="230" mass="24095">MERELSGKPSAGAGRHPLPAARDFAAAAQRWGINPDSEVVIYDGTRALAAARAWWLLRHAGLSKVRVLNGGLDAWTRAGYSLDIEEVKARPGSVELGWDKLPVIDIDEAEGFPGVLLDARAFERYTGASEPIDPRAGHIPGALSSPTTENLGADGRFLDPEALEVRFAQLGVHATEGGAGAVGAYCGSGVTAAHQILALVTIGISASLFPGSWSQYSSDPTRTPATGQTP</sequence>
<gene>
    <name evidence="4" type="ORF">GCM10025778_30760</name>
</gene>
<dbReference type="InterPro" id="IPR045078">
    <property type="entry name" value="TST/MPST-like"/>
</dbReference>
<feature type="domain" description="Rhodanese" evidence="3">
    <location>
        <begin position="110"/>
        <end position="222"/>
    </location>
</feature>
<evidence type="ECO:0000256" key="1">
    <source>
        <dbReference type="ARBA" id="ARBA00022679"/>
    </source>
</evidence>
<protein>
    <submittedName>
        <fullName evidence="4">Sulfurtransferase</fullName>
    </submittedName>
</protein>